<reference evidence="2 3" key="1">
    <citation type="submission" date="2024-05" db="EMBL/GenBank/DDBJ databases">
        <title>Burkholderia sp. Nov. a novel bacteria isolated from rhizosphere soil of Camellia sinensis.</title>
        <authorList>
            <person name="Dong Y."/>
        </authorList>
    </citation>
    <scope>NUCLEOTIDE SEQUENCE [LARGE SCALE GENOMIC DNA]</scope>
    <source>
        <strain evidence="2 3">GS2Y</strain>
    </source>
</reference>
<proteinExistence type="predicted"/>
<evidence type="ECO:0000313" key="3">
    <source>
        <dbReference type="Proteomes" id="UP001466933"/>
    </source>
</evidence>
<dbReference type="EMBL" id="JBCPYA010000002">
    <property type="protein sequence ID" value="MEN2469777.1"/>
    <property type="molecule type" value="Genomic_DNA"/>
</dbReference>
<keyword evidence="1" id="KW-0812">Transmembrane</keyword>
<evidence type="ECO:0000256" key="1">
    <source>
        <dbReference type="SAM" id="Phobius"/>
    </source>
</evidence>
<dbReference type="RefSeq" id="WP_343491428.1">
    <property type="nucleotide sequence ID" value="NZ_JBCPYA010000002.1"/>
</dbReference>
<organism evidence="2 3">
    <name type="scientific">Burkholderia theae</name>
    <dbReference type="NCBI Taxonomy" id="3143496"/>
    <lineage>
        <taxon>Bacteria</taxon>
        <taxon>Pseudomonadati</taxon>
        <taxon>Pseudomonadota</taxon>
        <taxon>Betaproteobacteria</taxon>
        <taxon>Burkholderiales</taxon>
        <taxon>Burkholderiaceae</taxon>
        <taxon>Burkholderia</taxon>
    </lineage>
</organism>
<sequence length="90" mass="9520">MATPNIPQNAPNSWLVSAKTVIATVAGLVSILAALVGASAWCIGLYSGLSNRVTVLEQSNQAMRDDLKDIKQMVSQLVLGAAGNRPETRR</sequence>
<keyword evidence="1" id="KW-1133">Transmembrane helix</keyword>
<keyword evidence="1" id="KW-0472">Membrane</keyword>
<accession>A0ABU9WCL5</accession>
<feature type="transmembrane region" description="Helical" evidence="1">
    <location>
        <begin position="20"/>
        <end position="46"/>
    </location>
</feature>
<keyword evidence="3" id="KW-1185">Reference proteome</keyword>
<name>A0ABU9WCL5_9BURK</name>
<protein>
    <submittedName>
        <fullName evidence="2">Uncharacterized protein</fullName>
    </submittedName>
</protein>
<comment type="caution">
    <text evidence="2">The sequence shown here is derived from an EMBL/GenBank/DDBJ whole genome shotgun (WGS) entry which is preliminary data.</text>
</comment>
<evidence type="ECO:0000313" key="2">
    <source>
        <dbReference type="EMBL" id="MEN2469777.1"/>
    </source>
</evidence>
<gene>
    <name evidence="2" type="ORF">VOI36_07695</name>
</gene>
<dbReference type="Proteomes" id="UP001466933">
    <property type="component" value="Unassembled WGS sequence"/>
</dbReference>